<reference evidence="3 4" key="1">
    <citation type="submission" date="2018-03" db="EMBL/GenBank/DDBJ databases">
        <title>Mesoflavibacter sp. HG37 and Mesoflavibacter sp. HG96 sp.nov., two marine bacteria isolated from seawater of Western Pacific Ocean.</title>
        <authorList>
            <person name="Cheng H."/>
            <person name="Wu Y.-H."/>
            <person name="Guo L.-L."/>
            <person name="Xu X.-W."/>
        </authorList>
    </citation>
    <scope>NUCLEOTIDE SEQUENCE [LARGE SCALE GENOMIC DNA]</scope>
    <source>
        <strain evidence="3 4">KCTC 42117</strain>
    </source>
</reference>
<organism evidence="3 4">
    <name type="scientific">Mesoflavibacter zeaxanthinifaciens subsp. sabulilitoris</name>
    <dbReference type="NCBI Taxonomy" id="1520893"/>
    <lineage>
        <taxon>Bacteria</taxon>
        <taxon>Pseudomonadati</taxon>
        <taxon>Bacteroidota</taxon>
        <taxon>Flavobacteriia</taxon>
        <taxon>Flavobacteriales</taxon>
        <taxon>Flavobacteriaceae</taxon>
        <taxon>Mesoflavibacter</taxon>
    </lineage>
</organism>
<evidence type="ECO:0000313" key="3">
    <source>
        <dbReference type="EMBL" id="PSG87294.1"/>
    </source>
</evidence>
<keyword evidence="1" id="KW-0328">Glycosyltransferase</keyword>
<evidence type="ECO:0000256" key="2">
    <source>
        <dbReference type="ARBA" id="ARBA00022679"/>
    </source>
</evidence>
<dbReference type="PANTHER" id="PTHR30160:SF22">
    <property type="entry name" value="LIPOPOLYSACCHARIDE CORE BIOSYNTHESIS PROTEIN"/>
    <property type="match status" value="1"/>
</dbReference>
<dbReference type="Gene3D" id="3.40.50.2000">
    <property type="entry name" value="Glycogen Phosphorylase B"/>
    <property type="match status" value="2"/>
</dbReference>
<dbReference type="GO" id="GO:0005829">
    <property type="term" value="C:cytosol"/>
    <property type="evidence" value="ECO:0007669"/>
    <property type="project" value="TreeGrafter"/>
</dbReference>
<accession>A0A2T1N6X7</accession>
<dbReference type="GO" id="GO:0009244">
    <property type="term" value="P:lipopolysaccharide core region biosynthetic process"/>
    <property type="evidence" value="ECO:0007669"/>
    <property type="project" value="TreeGrafter"/>
</dbReference>
<gene>
    <name evidence="3" type="ORF">C7H61_13730</name>
</gene>
<dbReference type="OrthoDB" id="9768048at2"/>
<sequence>MGDVAMTVPVLRAFTQQHPKVKLTVLTRPFFAPFFKDLTNTSVFIFDEKQKHKGVFGLYKLYKELKALNIDEVADLHNVLRTKILKLFFFGKTFVQIDKGRAEKKALINGDSFKPLKTTHERYADVFRKLGYSLDLSNPRFPERKTLPKLIVEQVQPSKKQWIGIAPFAQYPSKMYPLSQMKNVVNALEEQYNIFLFGAKAEQQQLSELSSSKNVVNVAGLLNFEDELDLISNLDLMVAMDSGNAHLAAMLGVKVLTIWGVTHPYAGFSAFNQPLDYHLLPNRNTFIKIPTSIYGNKYPEDYKDVAGSIASEEVIEKIQSILKA</sequence>
<dbReference type="GO" id="GO:0008713">
    <property type="term" value="F:ADP-heptose-lipopolysaccharide heptosyltransferase activity"/>
    <property type="evidence" value="ECO:0007669"/>
    <property type="project" value="TreeGrafter"/>
</dbReference>
<keyword evidence="2 3" id="KW-0808">Transferase</keyword>
<protein>
    <submittedName>
        <fullName evidence="3">ADP-heptose--LPS heptosyltransferase RfaF</fullName>
    </submittedName>
</protein>
<evidence type="ECO:0000313" key="4">
    <source>
        <dbReference type="Proteomes" id="UP000238430"/>
    </source>
</evidence>
<dbReference type="Pfam" id="PF01075">
    <property type="entry name" value="Glyco_transf_9"/>
    <property type="match status" value="1"/>
</dbReference>
<dbReference type="PANTHER" id="PTHR30160">
    <property type="entry name" value="TETRAACYLDISACCHARIDE 4'-KINASE-RELATED"/>
    <property type="match status" value="1"/>
</dbReference>
<dbReference type="InterPro" id="IPR002201">
    <property type="entry name" value="Glyco_trans_9"/>
</dbReference>
<keyword evidence="4" id="KW-1185">Reference proteome</keyword>
<dbReference type="AlphaFoldDB" id="A0A2T1N6X7"/>
<dbReference type="InterPro" id="IPR051199">
    <property type="entry name" value="LPS_LOS_Heptosyltrfase"/>
</dbReference>
<comment type="caution">
    <text evidence="3">The sequence shown here is derived from an EMBL/GenBank/DDBJ whole genome shotgun (WGS) entry which is preliminary data.</text>
</comment>
<dbReference type="EMBL" id="PXOT01000027">
    <property type="protein sequence ID" value="PSG87294.1"/>
    <property type="molecule type" value="Genomic_DNA"/>
</dbReference>
<dbReference type="CDD" id="cd03789">
    <property type="entry name" value="GT9_LPS_heptosyltransferase"/>
    <property type="match status" value="1"/>
</dbReference>
<dbReference type="Proteomes" id="UP000238430">
    <property type="component" value="Unassembled WGS sequence"/>
</dbReference>
<name>A0A2T1N6X7_9FLAO</name>
<dbReference type="SUPFAM" id="SSF53756">
    <property type="entry name" value="UDP-Glycosyltransferase/glycogen phosphorylase"/>
    <property type="match status" value="1"/>
</dbReference>
<proteinExistence type="predicted"/>
<evidence type="ECO:0000256" key="1">
    <source>
        <dbReference type="ARBA" id="ARBA00022676"/>
    </source>
</evidence>